<dbReference type="AlphaFoldDB" id="A0A386WQD4"/>
<evidence type="ECO:0000313" key="1">
    <source>
        <dbReference type="EMBL" id="AYF30082.1"/>
    </source>
</evidence>
<dbReference type="EMBL" id="CP024087">
    <property type="protein sequence ID" value="AYF30082.1"/>
    <property type="molecule type" value="Genomic_DNA"/>
</dbReference>
<evidence type="ECO:0000313" key="2">
    <source>
        <dbReference type="Proteomes" id="UP000267804"/>
    </source>
</evidence>
<proteinExistence type="predicted"/>
<gene>
    <name evidence="1" type="ORF">CSH63_22055</name>
</gene>
<dbReference type="Proteomes" id="UP000267804">
    <property type="component" value="Chromosome"/>
</dbReference>
<sequence>MLREGGLFRRVHQPSRARSSTACLPFLIARTVGGGGIQLEWGFAALAQLRTSRNRLTQQLT</sequence>
<name>A0A386WQD4_9ACTN</name>
<accession>A0A386WQD4</accession>
<dbReference type="KEGG" id="mtua:CSH63_22055"/>
<organism evidence="1 2">
    <name type="scientific">Micromonospora tulbaghiae</name>
    <dbReference type="NCBI Taxonomy" id="479978"/>
    <lineage>
        <taxon>Bacteria</taxon>
        <taxon>Bacillati</taxon>
        <taxon>Actinomycetota</taxon>
        <taxon>Actinomycetes</taxon>
        <taxon>Micromonosporales</taxon>
        <taxon>Micromonosporaceae</taxon>
        <taxon>Micromonospora</taxon>
    </lineage>
</organism>
<protein>
    <submittedName>
        <fullName evidence="1">Uncharacterized protein</fullName>
    </submittedName>
</protein>
<reference evidence="1 2" key="1">
    <citation type="submission" date="2017-10" db="EMBL/GenBank/DDBJ databases">
        <title>Integration of genomic and chemical information greatly accelerates assignment of the full stereostructure of myelolactone, a potent inhibitor of myeloma from a marine-derived Micromonospora.</title>
        <authorList>
            <person name="Kim M.C."/>
            <person name="Machado H."/>
            <person name="Jensen P.R."/>
            <person name="Fenical W."/>
        </authorList>
    </citation>
    <scope>NUCLEOTIDE SEQUENCE [LARGE SCALE GENOMIC DNA]</scope>
    <source>
        <strain evidence="1 2">CNY-010</strain>
    </source>
</reference>